<dbReference type="PANTHER" id="PTHR24394:SF44">
    <property type="entry name" value="ZINC FINGER PROTEIN 271-LIKE"/>
    <property type="match status" value="1"/>
</dbReference>
<dbReference type="GO" id="GO:0000981">
    <property type="term" value="F:DNA-binding transcription factor activity, RNA polymerase II-specific"/>
    <property type="evidence" value="ECO:0007669"/>
    <property type="project" value="TreeGrafter"/>
</dbReference>
<keyword evidence="3" id="KW-0677">Repeat</keyword>
<feature type="region of interest" description="Disordered" evidence="9">
    <location>
        <begin position="282"/>
        <end position="316"/>
    </location>
</feature>
<organism evidence="11 12">
    <name type="scientific">Leptidea sinapis</name>
    <dbReference type="NCBI Taxonomy" id="189913"/>
    <lineage>
        <taxon>Eukaryota</taxon>
        <taxon>Metazoa</taxon>
        <taxon>Ecdysozoa</taxon>
        <taxon>Arthropoda</taxon>
        <taxon>Hexapoda</taxon>
        <taxon>Insecta</taxon>
        <taxon>Pterygota</taxon>
        <taxon>Neoptera</taxon>
        <taxon>Endopterygota</taxon>
        <taxon>Lepidoptera</taxon>
        <taxon>Glossata</taxon>
        <taxon>Ditrysia</taxon>
        <taxon>Papilionoidea</taxon>
        <taxon>Pieridae</taxon>
        <taxon>Dismorphiinae</taxon>
        <taxon>Leptidea</taxon>
    </lineage>
</organism>
<dbReference type="SMART" id="SM00355">
    <property type="entry name" value="ZnF_C2H2"/>
    <property type="match status" value="5"/>
</dbReference>
<dbReference type="PROSITE" id="PS50157">
    <property type="entry name" value="ZINC_FINGER_C2H2_2"/>
    <property type="match status" value="5"/>
</dbReference>
<dbReference type="AlphaFoldDB" id="A0A5E4QIA6"/>
<dbReference type="EMBL" id="FZQP02003190">
    <property type="protein sequence ID" value="VVC97450.1"/>
    <property type="molecule type" value="Genomic_DNA"/>
</dbReference>
<feature type="domain" description="C2H2-type" evidence="10">
    <location>
        <begin position="518"/>
        <end position="545"/>
    </location>
</feature>
<name>A0A5E4QIA6_9NEOP</name>
<sequence>MLHNTGQYVSNEVSVGGQTNSTSAPTQSESNAYNHFGGQEQQPQHSSFRDFYDLNMAGVNQCSIVPKIDYSPNFMSSTLLQNCSTRASSQPYNLNKKDGLYGHDNGMKTLLNIPNVSLKKSLLNNQYYSTSKLDTPSSTAEINNPNRFDQQAESYVDHLLTKSFDSAKYSVNNLAISDTYNLPGISSEPTISKKNEITVKPENVLNGYNIESQISKHSNHSNVTECVQSQDPNTVYYNEPKTNESSFNLGIKTYKDPDSRKRSLEKTVQMIETIILNSSTRAKNVKDTKDSISSSKKQKIDNLNEDSGSESSEEDDVNVIEQYSVKQETLTDSQPNNTIVESQPNKEIQLNNGESINLSEVRIKQEVKIEPMEIEVDIAPHATEPIVNPFQNDSFGVRSEDVLNKDIYDADYALRIAQEFLIHIKWHSFGLTNAKRFELQKEKEMKKIIKREAKELERIKEIEENKNGVTHRCTVCEKIFTSKEKTHPCPQCSKLFGSELLMNIHMKCHERTQRGITHHCTYCGKGFFESFSLQAHERTHRNERPFECEICNTRFGTNSSLKRHLKVSHNTSKPFECSVCHRCFISEAIRDRHEERAHSSPDDFKFRCTECPGKYLRMKDLRKHIYKVHPKGRRKRITSGGESDD</sequence>
<accession>A0A5E4QIA6</accession>
<keyword evidence="5" id="KW-0862">Zinc</keyword>
<feature type="domain" description="C2H2-type" evidence="10">
    <location>
        <begin position="606"/>
        <end position="634"/>
    </location>
</feature>
<comment type="subcellular location">
    <subcellularLocation>
        <location evidence="1">Nucleus</location>
    </subcellularLocation>
</comment>
<dbReference type="InterPro" id="IPR013087">
    <property type="entry name" value="Znf_C2H2_type"/>
</dbReference>
<proteinExistence type="predicted"/>
<keyword evidence="2" id="KW-0479">Metal-binding</keyword>
<gene>
    <name evidence="11" type="ORF">LSINAPIS_LOCUS8723</name>
</gene>
<dbReference type="PANTHER" id="PTHR24394">
    <property type="entry name" value="ZINC FINGER PROTEIN"/>
    <property type="match status" value="1"/>
</dbReference>
<feature type="region of interest" description="Disordered" evidence="9">
    <location>
        <begin position="1"/>
        <end position="45"/>
    </location>
</feature>
<keyword evidence="12" id="KW-1185">Reference proteome</keyword>
<dbReference type="Gene3D" id="3.30.160.60">
    <property type="entry name" value="Classic Zinc Finger"/>
    <property type="match status" value="3"/>
</dbReference>
<dbReference type="PROSITE" id="PS00028">
    <property type="entry name" value="ZINC_FINGER_C2H2_1"/>
    <property type="match status" value="5"/>
</dbReference>
<dbReference type="Proteomes" id="UP000324832">
    <property type="component" value="Unassembled WGS sequence"/>
</dbReference>
<protein>
    <recommendedName>
        <fullName evidence="10">C2H2-type domain-containing protein</fullName>
    </recommendedName>
</protein>
<evidence type="ECO:0000256" key="3">
    <source>
        <dbReference type="ARBA" id="ARBA00022737"/>
    </source>
</evidence>
<evidence type="ECO:0000256" key="1">
    <source>
        <dbReference type="ARBA" id="ARBA00004123"/>
    </source>
</evidence>
<keyword evidence="4 7" id="KW-0863">Zinc-finger</keyword>
<evidence type="ECO:0000256" key="8">
    <source>
        <dbReference type="SAM" id="Coils"/>
    </source>
</evidence>
<feature type="domain" description="C2H2-type" evidence="10">
    <location>
        <begin position="575"/>
        <end position="603"/>
    </location>
</feature>
<dbReference type="FunFam" id="3.30.160.60:FF:000446">
    <property type="entry name" value="Zinc finger protein"/>
    <property type="match status" value="1"/>
</dbReference>
<dbReference type="Pfam" id="PF00096">
    <property type="entry name" value="zf-C2H2"/>
    <property type="match status" value="1"/>
</dbReference>
<feature type="domain" description="C2H2-type" evidence="10">
    <location>
        <begin position="546"/>
        <end position="574"/>
    </location>
</feature>
<dbReference type="GO" id="GO:0005634">
    <property type="term" value="C:nucleus"/>
    <property type="evidence" value="ECO:0007669"/>
    <property type="project" value="UniProtKB-SubCell"/>
</dbReference>
<evidence type="ECO:0000256" key="9">
    <source>
        <dbReference type="SAM" id="MobiDB-lite"/>
    </source>
</evidence>
<feature type="domain" description="C2H2-type" evidence="10">
    <location>
        <begin position="487"/>
        <end position="514"/>
    </location>
</feature>
<evidence type="ECO:0000256" key="5">
    <source>
        <dbReference type="ARBA" id="ARBA00022833"/>
    </source>
</evidence>
<reference evidence="11 12" key="1">
    <citation type="submission" date="2017-07" db="EMBL/GenBank/DDBJ databases">
        <authorList>
            <person name="Talla V."/>
            <person name="Backstrom N."/>
        </authorList>
    </citation>
    <scope>NUCLEOTIDE SEQUENCE [LARGE SCALE GENOMIC DNA]</scope>
</reference>
<feature type="coiled-coil region" evidence="8">
    <location>
        <begin position="439"/>
        <end position="466"/>
    </location>
</feature>
<evidence type="ECO:0000256" key="4">
    <source>
        <dbReference type="ARBA" id="ARBA00022771"/>
    </source>
</evidence>
<evidence type="ECO:0000313" key="12">
    <source>
        <dbReference type="Proteomes" id="UP000324832"/>
    </source>
</evidence>
<evidence type="ECO:0000259" key="10">
    <source>
        <dbReference type="PROSITE" id="PS50157"/>
    </source>
</evidence>
<evidence type="ECO:0000256" key="7">
    <source>
        <dbReference type="PROSITE-ProRule" id="PRU00042"/>
    </source>
</evidence>
<evidence type="ECO:0000256" key="2">
    <source>
        <dbReference type="ARBA" id="ARBA00022723"/>
    </source>
</evidence>
<evidence type="ECO:0000256" key="6">
    <source>
        <dbReference type="ARBA" id="ARBA00023242"/>
    </source>
</evidence>
<dbReference type="SUPFAM" id="SSF57667">
    <property type="entry name" value="beta-beta-alpha zinc fingers"/>
    <property type="match status" value="1"/>
</dbReference>
<keyword evidence="6" id="KW-0539">Nucleus</keyword>
<dbReference type="GO" id="GO:0008270">
    <property type="term" value="F:zinc ion binding"/>
    <property type="evidence" value="ECO:0007669"/>
    <property type="project" value="UniProtKB-KW"/>
</dbReference>
<evidence type="ECO:0000313" key="11">
    <source>
        <dbReference type="EMBL" id="VVC97450.1"/>
    </source>
</evidence>
<dbReference type="InterPro" id="IPR036236">
    <property type="entry name" value="Znf_C2H2_sf"/>
</dbReference>
<keyword evidence="8" id="KW-0175">Coiled coil</keyword>
<feature type="compositionally biased region" description="Acidic residues" evidence="9">
    <location>
        <begin position="303"/>
        <end position="316"/>
    </location>
</feature>